<dbReference type="KEGG" id="sgrg:L0C25_21655"/>
<keyword evidence="1" id="KW-0472">Membrane</keyword>
<dbReference type="PANTHER" id="PTHR36834:SF1">
    <property type="entry name" value="INTEGRAL MEMBRANE PROTEIN"/>
    <property type="match status" value="1"/>
</dbReference>
<dbReference type="PANTHER" id="PTHR36834">
    <property type="entry name" value="MEMBRANE PROTEIN-RELATED"/>
    <property type="match status" value="1"/>
</dbReference>
<accession>A0AA46YL22</accession>
<sequence>MLHRHPFLSLITGGYLVFVAWLTLTPQPIGPDDQQFIQRVLDALHRRGYAESINYDRLEFLANIALFVPVGMFLLLLFGAGGWWLAAIGSFAMTAFIETAQNQIPGRVSDGRDLIANTGGALIGIAIALLLTLPATLRRRERKRYERAQATAGQR</sequence>
<name>A0AA46YL22_9ACTN</name>
<evidence type="ECO:0000256" key="1">
    <source>
        <dbReference type="SAM" id="Phobius"/>
    </source>
</evidence>
<keyword evidence="1" id="KW-1133">Transmembrane helix</keyword>
<dbReference type="InterPro" id="IPR006976">
    <property type="entry name" value="VanZ-like"/>
</dbReference>
<feature type="transmembrane region" description="Helical" evidence="1">
    <location>
        <begin position="6"/>
        <end position="24"/>
    </location>
</feature>
<reference evidence="3" key="1">
    <citation type="submission" date="2022-01" db="EMBL/GenBank/DDBJ databases">
        <title>Nocardioidaceae gen. sp. A5X3R13.</title>
        <authorList>
            <person name="Lopez Marin M.A."/>
            <person name="Uhlik O."/>
        </authorList>
    </citation>
    <scope>NUCLEOTIDE SEQUENCE</scope>
    <source>
        <strain evidence="3">A5X3R13</strain>
    </source>
</reference>
<dbReference type="AlphaFoldDB" id="A0AA46YL22"/>
<proteinExistence type="predicted"/>
<protein>
    <submittedName>
        <fullName evidence="3">VanZ family protein</fullName>
    </submittedName>
</protein>
<evidence type="ECO:0000313" key="4">
    <source>
        <dbReference type="Proteomes" id="UP001164390"/>
    </source>
</evidence>
<dbReference type="Proteomes" id="UP001164390">
    <property type="component" value="Chromosome"/>
</dbReference>
<dbReference type="InterPro" id="IPR053150">
    <property type="entry name" value="Teicoplanin_resist-assoc"/>
</dbReference>
<dbReference type="RefSeq" id="WP_271633865.1">
    <property type="nucleotide sequence ID" value="NZ_CP094970.1"/>
</dbReference>
<keyword evidence="1" id="KW-0812">Transmembrane</keyword>
<keyword evidence="4" id="KW-1185">Reference proteome</keyword>
<dbReference type="Pfam" id="PF04892">
    <property type="entry name" value="VanZ"/>
    <property type="match status" value="1"/>
</dbReference>
<feature type="domain" description="VanZ-like" evidence="2">
    <location>
        <begin position="15"/>
        <end position="131"/>
    </location>
</feature>
<evidence type="ECO:0000259" key="2">
    <source>
        <dbReference type="Pfam" id="PF04892"/>
    </source>
</evidence>
<feature type="transmembrane region" description="Helical" evidence="1">
    <location>
        <begin position="114"/>
        <end position="137"/>
    </location>
</feature>
<organism evidence="3 4">
    <name type="scientific">Solicola gregarius</name>
    <dbReference type="NCBI Taxonomy" id="2908642"/>
    <lineage>
        <taxon>Bacteria</taxon>
        <taxon>Bacillati</taxon>
        <taxon>Actinomycetota</taxon>
        <taxon>Actinomycetes</taxon>
        <taxon>Propionibacteriales</taxon>
        <taxon>Nocardioidaceae</taxon>
        <taxon>Solicola</taxon>
    </lineage>
</organism>
<feature type="transmembrane region" description="Helical" evidence="1">
    <location>
        <begin position="60"/>
        <end position="86"/>
    </location>
</feature>
<evidence type="ECO:0000313" key="3">
    <source>
        <dbReference type="EMBL" id="UYM05096.1"/>
    </source>
</evidence>
<dbReference type="EMBL" id="CP094970">
    <property type="protein sequence ID" value="UYM05096.1"/>
    <property type="molecule type" value="Genomic_DNA"/>
</dbReference>
<gene>
    <name evidence="3" type="ORF">L0C25_21655</name>
</gene>